<dbReference type="AlphaFoldDB" id="A0A1H5RIW8"/>
<protein>
    <submittedName>
        <fullName evidence="2">Uncharacterized protein</fullName>
    </submittedName>
</protein>
<feature type="compositionally biased region" description="Low complexity" evidence="1">
    <location>
        <begin position="11"/>
        <end position="25"/>
    </location>
</feature>
<accession>A0A1H5RIW8</accession>
<dbReference type="Proteomes" id="UP000198878">
    <property type="component" value="Unassembled WGS sequence"/>
</dbReference>
<dbReference type="RefSeq" id="WP_167379954.1">
    <property type="nucleotide sequence ID" value="NZ_FNUJ01000017.1"/>
</dbReference>
<sequence length="88" mass="8898">MAEQENHHGWAPDVAGDDPTAAAAADKAREASGSRGSGVASEGTLSPTDTEPDSSDSGRRGAEEIAADEGREAEGRKGASQRPYGSAD</sequence>
<organism evidence="2 3">
    <name type="scientific">Amycolatopsis pretoriensis</name>
    <dbReference type="NCBI Taxonomy" id="218821"/>
    <lineage>
        <taxon>Bacteria</taxon>
        <taxon>Bacillati</taxon>
        <taxon>Actinomycetota</taxon>
        <taxon>Actinomycetes</taxon>
        <taxon>Pseudonocardiales</taxon>
        <taxon>Pseudonocardiaceae</taxon>
        <taxon>Amycolatopsis</taxon>
    </lineage>
</organism>
<feature type="compositionally biased region" description="Basic and acidic residues" evidence="1">
    <location>
        <begin position="1"/>
        <end position="10"/>
    </location>
</feature>
<name>A0A1H5RIW8_9PSEU</name>
<gene>
    <name evidence="2" type="ORF">SAMN05421837_117100</name>
</gene>
<evidence type="ECO:0000313" key="3">
    <source>
        <dbReference type="Proteomes" id="UP000198878"/>
    </source>
</evidence>
<evidence type="ECO:0000256" key="1">
    <source>
        <dbReference type="SAM" id="MobiDB-lite"/>
    </source>
</evidence>
<reference evidence="3" key="1">
    <citation type="submission" date="2016-10" db="EMBL/GenBank/DDBJ databases">
        <authorList>
            <person name="Varghese N."/>
            <person name="Submissions S."/>
        </authorList>
    </citation>
    <scope>NUCLEOTIDE SEQUENCE [LARGE SCALE GENOMIC DNA]</scope>
    <source>
        <strain evidence="3">DSM 44654</strain>
    </source>
</reference>
<dbReference type="EMBL" id="FNUJ01000017">
    <property type="protein sequence ID" value="SEF38034.1"/>
    <property type="molecule type" value="Genomic_DNA"/>
</dbReference>
<evidence type="ECO:0000313" key="2">
    <source>
        <dbReference type="EMBL" id="SEF38034.1"/>
    </source>
</evidence>
<feature type="compositionally biased region" description="Basic and acidic residues" evidence="1">
    <location>
        <begin position="56"/>
        <end position="77"/>
    </location>
</feature>
<feature type="region of interest" description="Disordered" evidence="1">
    <location>
        <begin position="1"/>
        <end position="88"/>
    </location>
</feature>
<keyword evidence="3" id="KW-1185">Reference proteome</keyword>
<proteinExistence type="predicted"/>